<dbReference type="SUPFAM" id="SSF46785">
    <property type="entry name" value="Winged helix' DNA-binding domain"/>
    <property type="match status" value="1"/>
</dbReference>
<dbReference type="GO" id="GO:0003677">
    <property type="term" value="F:DNA binding"/>
    <property type="evidence" value="ECO:0007669"/>
    <property type="project" value="UniProtKB-KW"/>
</dbReference>
<evidence type="ECO:0000256" key="2">
    <source>
        <dbReference type="ARBA" id="ARBA00023125"/>
    </source>
</evidence>
<dbReference type="PANTHER" id="PTHR43537:SF5">
    <property type="entry name" value="UXU OPERON TRANSCRIPTIONAL REGULATOR"/>
    <property type="match status" value="1"/>
</dbReference>
<dbReference type="SMART" id="SM00895">
    <property type="entry name" value="FCD"/>
    <property type="match status" value="1"/>
</dbReference>
<dbReference type="SUPFAM" id="SSF48008">
    <property type="entry name" value="GntR ligand-binding domain-like"/>
    <property type="match status" value="1"/>
</dbReference>
<dbReference type="InterPro" id="IPR000524">
    <property type="entry name" value="Tscrpt_reg_HTH_GntR"/>
</dbReference>
<evidence type="ECO:0000259" key="4">
    <source>
        <dbReference type="PROSITE" id="PS50949"/>
    </source>
</evidence>
<dbReference type="CDD" id="cd07377">
    <property type="entry name" value="WHTH_GntR"/>
    <property type="match status" value="1"/>
</dbReference>
<accession>A0A3B0T1I9</accession>
<proteinExistence type="predicted"/>
<dbReference type="Pfam" id="PF07729">
    <property type="entry name" value="FCD"/>
    <property type="match status" value="1"/>
</dbReference>
<dbReference type="EMBL" id="UOEM01000034">
    <property type="protein sequence ID" value="VAW11788.1"/>
    <property type="molecule type" value="Genomic_DNA"/>
</dbReference>
<dbReference type="PROSITE" id="PS50949">
    <property type="entry name" value="HTH_GNTR"/>
    <property type="match status" value="1"/>
</dbReference>
<keyword evidence="1" id="KW-0805">Transcription regulation</keyword>
<dbReference type="InterPro" id="IPR036388">
    <property type="entry name" value="WH-like_DNA-bd_sf"/>
</dbReference>
<dbReference type="Pfam" id="PF00392">
    <property type="entry name" value="GntR"/>
    <property type="match status" value="1"/>
</dbReference>
<dbReference type="InterPro" id="IPR036390">
    <property type="entry name" value="WH_DNA-bd_sf"/>
</dbReference>
<dbReference type="GO" id="GO:0003700">
    <property type="term" value="F:DNA-binding transcription factor activity"/>
    <property type="evidence" value="ECO:0007669"/>
    <property type="project" value="InterPro"/>
</dbReference>
<name>A0A3B0T1I9_9ZZZZ</name>
<sequence length="239" mass="26158">MTRLYRQVAAQIATLIDTGEYNTEDRLPAERHLSARLSVSRPTIREAIIALELSGLVDVRAGSGVYVINAPAARAISINMIDNAGASPLDVINARLDIECAIVGDAARNATQSQLDEIGATVARMERATQRNAFEAADHDFHVSIAEATGNSVLGPIVETLWTEMSSPIFMRMGRINGLVRENEPWAIQEHHDIHAALTARDANAAEAAMRVHLHHVRDFLQHDWKDVDGARQCLDAAE</sequence>
<dbReference type="PANTHER" id="PTHR43537">
    <property type="entry name" value="TRANSCRIPTIONAL REGULATOR, GNTR FAMILY"/>
    <property type="match status" value="1"/>
</dbReference>
<keyword evidence="2" id="KW-0238">DNA-binding</keyword>
<protein>
    <recommendedName>
        <fullName evidence="4">HTH gntR-type domain-containing protein</fullName>
    </recommendedName>
</protein>
<dbReference type="Gene3D" id="1.20.120.530">
    <property type="entry name" value="GntR ligand-binding domain-like"/>
    <property type="match status" value="1"/>
</dbReference>
<dbReference type="InterPro" id="IPR008920">
    <property type="entry name" value="TF_FadR/GntR_C"/>
</dbReference>
<dbReference type="SMART" id="SM00345">
    <property type="entry name" value="HTH_GNTR"/>
    <property type="match status" value="1"/>
</dbReference>
<evidence type="ECO:0000256" key="1">
    <source>
        <dbReference type="ARBA" id="ARBA00023015"/>
    </source>
</evidence>
<feature type="domain" description="HTH gntR-type" evidence="4">
    <location>
        <begin position="2"/>
        <end position="70"/>
    </location>
</feature>
<dbReference type="PRINTS" id="PR00035">
    <property type="entry name" value="HTHGNTR"/>
</dbReference>
<evidence type="ECO:0000313" key="5">
    <source>
        <dbReference type="EMBL" id="VAW11788.1"/>
    </source>
</evidence>
<dbReference type="InterPro" id="IPR011711">
    <property type="entry name" value="GntR_C"/>
</dbReference>
<keyword evidence="3" id="KW-0804">Transcription</keyword>
<reference evidence="5" key="1">
    <citation type="submission" date="2018-06" db="EMBL/GenBank/DDBJ databases">
        <authorList>
            <person name="Zhirakovskaya E."/>
        </authorList>
    </citation>
    <scope>NUCLEOTIDE SEQUENCE</scope>
</reference>
<gene>
    <name evidence="5" type="ORF">MNBD_ALPHA09-766</name>
</gene>
<dbReference type="Gene3D" id="1.10.10.10">
    <property type="entry name" value="Winged helix-like DNA-binding domain superfamily/Winged helix DNA-binding domain"/>
    <property type="match status" value="1"/>
</dbReference>
<organism evidence="5">
    <name type="scientific">hydrothermal vent metagenome</name>
    <dbReference type="NCBI Taxonomy" id="652676"/>
    <lineage>
        <taxon>unclassified sequences</taxon>
        <taxon>metagenomes</taxon>
        <taxon>ecological metagenomes</taxon>
    </lineage>
</organism>
<evidence type="ECO:0000256" key="3">
    <source>
        <dbReference type="ARBA" id="ARBA00023163"/>
    </source>
</evidence>
<dbReference type="AlphaFoldDB" id="A0A3B0T1I9"/>